<feature type="transmembrane region" description="Helical" evidence="1">
    <location>
        <begin position="38"/>
        <end position="56"/>
    </location>
</feature>
<reference evidence="2 3" key="1">
    <citation type="journal article" date="2013" name="Int. J. Syst. Evol. Microbiol.">
        <title>Marinoscillum luteum sp. nov., isolated from marine sediment.</title>
        <authorList>
            <person name="Cha I.T."/>
            <person name="Park S.J."/>
            <person name="Kim S.J."/>
            <person name="Kim J.G."/>
            <person name="Jung M.Y."/>
            <person name="Shin K.S."/>
            <person name="Kwon K.K."/>
            <person name="Yang S.H."/>
            <person name="Seo Y.S."/>
            <person name="Rhee S.K."/>
        </authorList>
    </citation>
    <scope>NUCLEOTIDE SEQUENCE [LARGE SCALE GENOMIC DNA]</scope>
    <source>
        <strain evidence="2 3">KCTC 23939</strain>
    </source>
</reference>
<comment type="caution">
    <text evidence="2">The sequence shown here is derived from an EMBL/GenBank/DDBJ whole genome shotgun (WGS) entry which is preliminary data.</text>
</comment>
<sequence length="267" mass="30429">MDHLYKYFRWLSLDIVLGAIFFLLYLERYYALQFSVHVYLALGSAIWLIYTTDHLIDAWKVSTPSSERHRFHKKHFSTLVLVGGFVLSLSLVNIHFLEVVIIRNGALLSAVCILYLMLVYFFKSLWVKEILVALAYAAGIFLAPLSMTEIELLDFILCLQLAGIAFLNLVVFSAYDESADRQDGFNSLVIRLGDQKMQVVVWVTVLSLILSCGGTYFYTGNSIQLLFVSMIALLLWVHSSPTYFSRSERFRVVGDGVFYLAGLFLLL</sequence>
<organism evidence="2 3">
    <name type="scientific">Marinoscillum luteum</name>
    <dbReference type="NCBI Taxonomy" id="861051"/>
    <lineage>
        <taxon>Bacteria</taxon>
        <taxon>Pseudomonadati</taxon>
        <taxon>Bacteroidota</taxon>
        <taxon>Cytophagia</taxon>
        <taxon>Cytophagales</taxon>
        <taxon>Reichenbachiellaceae</taxon>
        <taxon>Marinoscillum</taxon>
    </lineage>
</organism>
<feature type="transmembrane region" description="Helical" evidence="1">
    <location>
        <begin position="199"/>
        <end position="219"/>
    </location>
</feature>
<accession>A0ABW7N6V2</accession>
<proteinExistence type="predicted"/>
<keyword evidence="1" id="KW-1133">Transmembrane helix</keyword>
<name>A0ABW7N6V2_9BACT</name>
<feature type="transmembrane region" description="Helical" evidence="1">
    <location>
        <begin position="129"/>
        <end position="147"/>
    </location>
</feature>
<dbReference type="Proteomes" id="UP001610063">
    <property type="component" value="Unassembled WGS sequence"/>
</dbReference>
<feature type="transmembrane region" description="Helical" evidence="1">
    <location>
        <begin position="153"/>
        <end position="175"/>
    </location>
</feature>
<dbReference type="RefSeq" id="WP_395416767.1">
    <property type="nucleotide sequence ID" value="NZ_JBIPKE010000014.1"/>
</dbReference>
<feature type="transmembrane region" description="Helical" evidence="1">
    <location>
        <begin position="7"/>
        <end position="26"/>
    </location>
</feature>
<dbReference type="EMBL" id="JBIPKE010000014">
    <property type="protein sequence ID" value="MFH6983204.1"/>
    <property type="molecule type" value="Genomic_DNA"/>
</dbReference>
<evidence type="ECO:0000313" key="2">
    <source>
        <dbReference type="EMBL" id="MFH6983204.1"/>
    </source>
</evidence>
<gene>
    <name evidence="2" type="ORF">ACHKAR_07130</name>
</gene>
<evidence type="ECO:0008006" key="4">
    <source>
        <dbReference type="Google" id="ProtNLM"/>
    </source>
</evidence>
<keyword evidence="3" id="KW-1185">Reference proteome</keyword>
<feature type="transmembrane region" description="Helical" evidence="1">
    <location>
        <begin position="76"/>
        <end position="96"/>
    </location>
</feature>
<keyword evidence="1" id="KW-0472">Membrane</keyword>
<feature type="transmembrane region" description="Helical" evidence="1">
    <location>
        <begin position="102"/>
        <end position="122"/>
    </location>
</feature>
<evidence type="ECO:0000313" key="3">
    <source>
        <dbReference type="Proteomes" id="UP001610063"/>
    </source>
</evidence>
<protein>
    <recommendedName>
        <fullName evidence="4">Prenyltransferase</fullName>
    </recommendedName>
</protein>
<evidence type="ECO:0000256" key="1">
    <source>
        <dbReference type="SAM" id="Phobius"/>
    </source>
</evidence>
<keyword evidence="1" id="KW-0812">Transmembrane</keyword>
<feature type="transmembrane region" description="Helical" evidence="1">
    <location>
        <begin position="225"/>
        <end position="244"/>
    </location>
</feature>